<protein>
    <submittedName>
        <fullName evidence="2">Uncharacterized protein</fullName>
    </submittedName>
</protein>
<dbReference type="Proteomes" id="UP001180020">
    <property type="component" value="Unassembled WGS sequence"/>
</dbReference>
<sequence>MVPATQNISEVLARAALLYPNYEEWGRIVAVTRDLAEAVVGDMPQPEDDDSYIPSPDRGGLHDAYDDTTGPAFFGIGEHVFTIEELFSEVLYITNDDPEQQAPQSPPYPATQAEVRPLMYYRRGPHRLFGSSVVDTAQGDVDEITPITTTSSAPPDAPSSSAPPAPRKTKKKGWRRFLG</sequence>
<name>A0AAV9CZU1_ACOCL</name>
<keyword evidence="3" id="KW-1185">Reference proteome</keyword>
<organism evidence="2 3">
    <name type="scientific">Acorus calamus</name>
    <name type="common">Sweet flag</name>
    <dbReference type="NCBI Taxonomy" id="4465"/>
    <lineage>
        <taxon>Eukaryota</taxon>
        <taxon>Viridiplantae</taxon>
        <taxon>Streptophyta</taxon>
        <taxon>Embryophyta</taxon>
        <taxon>Tracheophyta</taxon>
        <taxon>Spermatophyta</taxon>
        <taxon>Magnoliopsida</taxon>
        <taxon>Liliopsida</taxon>
        <taxon>Acoraceae</taxon>
        <taxon>Acorus</taxon>
    </lineage>
</organism>
<comment type="caution">
    <text evidence="2">The sequence shown here is derived from an EMBL/GenBank/DDBJ whole genome shotgun (WGS) entry which is preliminary data.</text>
</comment>
<evidence type="ECO:0000313" key="2">
    <source>
        <dbReference type="EMBL" id="KAK1293823.1"/>
    </source>
</evidence>
<feature type="compositionally biased region" description="Pro residues" evidence="1">
    <location>
        <begin position="155"/>
        <end position="166"/>
    </location>
</feature>
<evidence type="ECO:0000256" key="1">
    <source>
        <dbReference type="SAM" id="MobiDB-lite"/>
    </source>
</evidence>
<gene>
    <name evidence="2" type="ORF">QJS10_CPA16g00586</name>
</gene>
<accession>A0AAV9CZU1</accession>
<reference evidence="2" key="1">
    <citation type="journal article" date="2023" name="Nat. Commun.">
        <title>Diploid and tetraploid genomes of Acorus and the evolution of monocots.</title>
        <authorList>
            <person name="Ma L."/>
            <person name="Liu K.W."/>
            <person name="Li Z."/>
            <person name="Hsiao Y.Y."/>
            <person name="Qi Y."/>
            <person name="Fu T."/>
            <person name="Tang G.D."/>
            <person name="Zhang D."/>
            <person name="Sun W.H."/>
            <person name="Liu D.K."/>
            <person name="Li Y."/>
            <person name="Chen G.Z."/>
            <person name="Liu X.D."/>
            <person name="Liao X.Y."/>
            <person name="Jiang Y.T."/>
            <person name="Yu X."/>
            <person name="Hao Y."/>
            <person name="Huang J."/>
            <person name="Zhao X.W."/>
            <person name="Ke S."/>
            <person name="Chen Y.Y."/>
            <person name="Wu W.L."/>
            <person name="Hsu J.L."/>
            <person name="Lin Y.F."/>
            <person name="Huang M.D."/>
            <person name="Li C.Y."/>
            <person name="Huang L."/>
            <person name="Wang Z.W."/>
            <person name="Zhao X."/>
            <person name="Zhong W.Y."/>
            <person name="Peng D.H."/>
            <person name="Ahmad S."/>
            <person name="Lan S."/>
            <person name="Zhang J.S."/>
            <person name="Tsai W.C."/>
            <person name="Van de Peer Y."/>
            <person name="Liu Z.J."/>
        </authorList>
    </citation>
    <scope>NUCLEOTIDE SEQUENCE</scope>
    <source>
        <strain evidence="2">CP</strain>
    </source>
</reference>
<feature type="compositionally biased region" description="Low complexity" evidence="1">
    <location>
        <begin position="145"/>
        <end position="154"/>
    </location>
</feature>
<reference evidence="2" key="2">
    <citation type="submission" date="2023-06" db="EMBL/GenBank/DDBJ databases">
        <authorList>
            <person name="Ma L."/>
            <person name="Liu K.-W."/>
            <person name="Li Z."/>
            <person name="Hsiao Y.-Y."/>
            <person name="Qi Y."/>
            <person name="Fu T."/>
            <person name="Tang G."/>
            <person name="Zhang D."/>
            <person name="Sun W.-H."/>
            <person name="Liu D.-K."/>
            <person name="Li Y."/>
            <person name="Chen G.-Z."/>
            <person name="Liu X.-D."/>
            <person name="Liao X.-Y."/>
            <person name="Jiang Y.-T."/>
            <person name="Yu X."/>
            <person name="Hao Y."/>
            <person name="Huang J."/>
            <person name="Zhao X.-W."/>
            <person name="Ke S."/>
            <person name="Chen Y.-Y."/>
            <person name="Wu W.-L."/>
            <person name="Hsu J.-L."/>
            <person name="Lin Y.-F."/>
            <person name="Huang M.-D."/>
            <person name="Li C.-Y."/>
            <person name="Huang L."/>
            <person name="Wang Z.-W."/>
            <person name="Zhao X."/>
            <person name="Zhong W.-Y."/>
            <person name="Peng D.-H."/>
            <person name="Ahmad S."/>
            <person name="Lan S."/>
            <person name="Zhang J.-S."/>
            <person name="Tsai W.-C."/>
            <person name="Van De Peer Y."/>
            <person name="Liu Z.-J."/>
        </authorList>
    </citation>
    <scope>NUCLEOTIDE SEQUENCE</scope>
    <source>
        <strain evidence="2">CP</strain>
        <tissue evidence="2">Leaves</tissue>
    </source>
</reference>
<evidence type="ECO:0000313" key="3">
    <source>
        <dbReference type="Proteomes" id="UP001180020"/>
    </source>
</evidence>
<feature type="region of interest" description="Disordered" evidence="1">
    <location>
        <begin position="140"/>
        <end position="179"/>
    </location>
</feature>
<dbReference type="AlphaFoldDB" id="A0AAV9CZU1"/>
<dbReference type="EMBL" id="JAUJYO010000016">
    <property type="protein sequence ID" value="KAK1293823.1"/>
    <property type="molecule type" value="Genomic_DNA"/>
</dbReference>
<feature type="compositionally biased region" description="Basic residues" evidence="1">
    <location>
        <begin position="167"/>
        <end position="179"/>
    </location>
</feature>
<proteinExistence type="predicted"/>